<sequence>MWQEKKSVFWLVVVLSFVSTVLSTDLAAVYRDKILILRDADSIHPDSLSWEDIFVELPKPLSLPVALAHDVETNRLFVADTDPKEKAKIISISLNSTFGVVNMTTAVESTSVSVVEGMSYSPRSKHIYWTDATHHYIYKASVQSEDGSFVSTPVVMEILGDRISPRGLALDVCNEHLYWSEAGNQGTVPSSVEMWDPKSNKHHIFKKDEEKKDFYQGLTFDDTTRTLVWAVTHGDDLNSSCRIVSTSVDEGLHQDLVHLENCYPFSLTVDEKYVYWADWSRKGIMRASRSDPDDIARLLTTPSEMKENYLGAYGIAKLNVGKLVQIPCQDKEDKSHHEDKTEDSKSVTNEERGEDTAEIKKFHDDSSDNVESTKLKEEDDGEKTGEEIISDSSDFKEFGELQDGHHIKAEKIKNNIAEHAPTEYSGTENDKNNHNIYEDIIVKTFKQRNMLNGSQADSPSAEPEQKTNQESVDTATKINGDETMTDTIASRSTYRVSSTECVPRYSYIAVVVVLAATTVAFLCSTIILAVLLYRRRATSCKGISVAAVETPQAVVVQVPRKVKRFGPKKSFVTRNKSRPSGSSTCSDLANDGVNINIEDCCQMTLCETPCYTTVKKQGKSYKDIRKNSKNYEDKKGLLDDGEDI</sequence>
<keyword evidence="4" id="KW-0732">Signal</keyword>
<evidence type="ECO:0000256" key="1">
    <source>
        <dbReference type="ARBA" id="ARBA00022536"/>
    </source>
</evidence>
<keyword evidence="3" id="KW-0812">Transmembrane</keyword>
<dbReference type="InterPro" id="IPR000033">
    <property type="entry name" value="LDLR_classB_rpt"/>
</dbReference>
<keyword evidence="3" id="KW-0472">Membrane</keyword>
<feature type="compositionally biased region" description="Basic and acidic residues" evidence="2">
    <location>
        <begin position="330"/>
        <end position="386"/>
    </location>
</feature>
<dbReference type="EMBL" id="JARAKH010000007">
    <property type="protein sequence ID" value="KAK8402341.1"/>
    <property type="molecule type" value="Genomic_DNA"/>
</dbReference>
<feature type="compositionally biased region" description="Polar residues" evidence="2">
    <location>
        <begin position="466"/>
        <end position="477"/>
    </location>
</feature>
<gene>
    <name evidence="5" type="ORF">O3P69_000632</name>
</gene>
<name>A0AAW0USA8_SCYPA</name>
<dbReference type="Gene3D" id="2.120.10.30">
    <property type="entry name" value="TolB, C-terminal domain"/>
    <property type="match status" value="1"/>
</dbReference>
<dbReference type="PANTHER" id="PTHR46513:SF13">
    <property type="entry name" value="EGF-LIKE DOMAIN-CONTAINING PROTEIN"/>
    <property type="match status" value="1"/>
</dbReference>
<feature type="signal peptide" evidence="4">
    <location>
        <begin position="1"/>
        <end position="23"/>
    </location>
</feature>
<dbReference type="GO" id="GO:0060070">
    <property type="term" value="P:canonical Wnt signaling pathway"/>
    <property type="evidence" value="ECO:0007669"/>
    <property type="project" value="TreeGrafter"/>
</dbReference>
<dbReference type="GO" id="GO:0005886">
    <property type="term" value="C:plasma membrane"/>
    <property type="evidence" value="ECO:0007669"/>
    <property type="project" value="TreeGrafter"/>
</dbReference>
<keyword evidence="6" id="KW-1185">Reference proteome</keyword>
<dbReference type="Proteomes" id="UP001487740">
    <property type="component" value="Unassembled WGS sequence"/>
</dbReference>
<keyword evidence="1" id="KW-0245">EGF-like domain</keyword>
<dbReference type="GO" id="GO:0042813">
    <property type="term" value="F:Wnt receptor activity"/>
    <property type="evidence" value="ECO:0007669"/>
    <property type="project" value="TreeGrafter"/>
</dbReference>
<feature type="region of interest" description="Disordered" evidence="2">
    <location>
        <begin position="452"/>
        <end position="484"/>
    </location>
</feature>
<dbReference type="AlphaFoldDB" id="A0AAW0USA8"/>
<feature type="region of interest" description="Disordered" evidence="2">
    <location>
        <begin position="330"/>
        <end position="396"/>
    </location>
</feature>
<reference evidence="5 6" key="1">
    <citation type="submission" date="2023-03" db="EMBL/GenBank/DDBJ databases">
        <title>High-quality genome of Scylla paramamosain provides insights in environmental adaptation.</title>
        <authorList>
            <person name="Zhang L."/>
        </authorList>
    </citation>
    <scope>NUCLEOTIDE SEQUENCE [LARGE SCALE GENOMIC DNA]</scope>
    <source>
        <strain evidence="5">LZ_2023a</strain>
        <tissue evidence="5">Muscle</tissue>
    </source>
</reference>
<evidence type="ECO:0000313" key="5">
    <source>
        <dbReference type="EMBL" id="KAK8402341.1"/>
    </source>
</evidence>
<evidence type="ECO:0000313" key="6">
    <source>
        <dbReference type="Proteomes" id="UP001487740"/>
    </source>
</evidence>
<evidence type="ECO:0000256" key="4">
    <source>
        <dbReference type="SAM" id="SignalP"/>
    </source>
</evidence>
<dbReference type="SMART" id="SM00135">
    <property type="entry name" value="LY"/>
    <property type="match status" value="4"/>
</dbReference>
<dbReference type="SUPFAM" id="SSF63825">
    <property type="entry name" value="YWTD domain"/>
    <property type="match status" value="1"/>
</dbReference>
<comment type="caution">
    <text evidence="5">The sequence shown here is derived from an EMBL/GenBank/DDBJ whole genome shotgun (WGS) entry which is preliminary data.</text>
</comment>
<evidence type="ECO:0000256" key="2">
    <source>
        <dbReference type="SAM" id="MobiDB-lite"/>
    </source>
</evidence>
<feature type="transmembrane region" description="Helical" evidence="3">
    <location>
        <begin position="505"/>
        <end position="533"/>
    </location>
</feature>
<keyword evidence="3" id="KW-1133">Transmembrane helix</keyword>
<accession>A0AAW0USA8</accession>
<feature type="chain" id="PRO_5043732412" evidence="4">
    <location>
        <begin position="24"/>
        <end position="644"/>
    </location>
</feature>
<protein>
    <submittedName>
        <fullName evidence="5">Uncharacterized protein</fullName>
    </submittedName>
</protein>
<proteinExistence type="predicted"/>
<dbReference type="InterPro" id="IPR011042">
    <property type="entry name" value="6-blade_b-propeller_TolB-like"/>
</dbReference>
<organism evidence="5 6">
    <name type="scientific">Scylla paramamosain</name>
    <name type="common">Mud crab</name>
    <dbReference type="NCBI Taxonomy" id="85552"/>
    <lineage>
        <taxon>Eukaryota</taxon>
        <taxon>Metazoa</taxon>
        <taxon>Ecdysozoa</taxon>
        <taxon>Arthropoda</taxon>
        <taxon>Crustacea</taxon>
        <taxon>Multicrustacea</taxon>
        <taxon>Malacostraca</taxon>
        <taxon>Eumalacostraca</taxon>
        <taxon>Eucarida</taxon>
        <taxon>Decapoda</taxon>
        <taxon>Pleocyemata</taxon>
        <taxon>Brachyura</taxon>
        <taxon>Eubrachyura</taxon>
        <taxon>Portunoidea</taxon>
        <taxon>Portunidae</taxon>
        <taxon>Portuninae</taxon>
        <taxon>Scylla</taxon>
    </lineage>
</organism>
<evidence type="ECO:0000256" key="3">
    <source>
        <dbReference type="SAM" id="Phobius"/>
    </source>
</evidence>
<dbReference type="InterPro" id="IPR050778">
    <property type="entry name" value="Cueball_EGF_LRP_Nidogen"/>
</dbReference>
<dbReference type="GO" id="GO:0017147">
    <property type="term" value="F:Wnt-protein binding"/>
    <property type="evidence" value="ECO:0007669"/>
    <property type="project" value="TreeGrafter"/>
</dbReference>
<dbReference type="PANTHER" id="PTHR46513">
    <property type="entry name" value="VITELLOGENIN RECEPTOR-LIKE PROTEIN-RELATED-RELATED"/>
    <property type="match status" value="1"/>
</dbReference>